<dbReference type="InterPro" id="IPR038491">
    <property type="entry name" value="Velvet_dom_sf"/>
</dbReference>
<sequence>MSEPSPTSTMVNGRIYSLDIVQQPVRARMCGFGDKVSRGNWSNKVSNDRRPITPPPCIRLVVKDANTNKELDINDIDTSYFVLTVDLWSADAQKEVNLVRHSATSPSISAATSSSYPPPVDDTPAYASNSLQQISIPQTYSQPPPPPPASGYQQTLSQYHQHQYPQHGQTSQPPPPPPPPPSGQQQQGYYNTPTATPVTPTGYQSQLQQNQGPLLSPSQLSAPSCDPRSQASGMFTRNLIGSLCVSAFKLTNPNNEMGVWFILQDLSVRTEGSFRLKMNFVNVGSPTAAQTLNTASAPVLASCFSDKFDVYSAKKFPGVIESTNLSKCFATQGIKIPIRKDGVRGNERRPGDGEDDE</sequence>
<accession>A0A8H3JAL3</accession>
<evidence type="ECO:0000259" key="8">
    <source>
        <dbReference type="PROSITE" id="PS51821"/>
    </source>
</evidence>
<feature type="compositionally biased region" description="Polar residues" evidence="7">
    <location>
        <begin position="189"/>
        <end position="203"/>
    </location>
</feature>
<evidence type="ECO:0000256" key="1">
    <source>
        <dbReference type="ARBA" id="ARBA00004123"/>
    </source>
</evidence>
<comment type="caution">
    <text evidence="9">The sequence shown here is derived from an EMBL/GenBank/DDBJ whole genome shotgun (WGS) entry which is preliminary data.</text>
</comment>
<feature type="region of interest" description="Disordered" evidence="7">
    <location>
        <begin position="102"/>
        <end position="229"/>
    </location>
</feature>
<dbReference type="Proteomes" id="UP000664203">
    <property type="component" value="Unassembled WGS sequence"/>
</dbReference>
<feature type="compositionally biased region" description="Low complexity" evidence="7">
    <location>
        <begin position="204"/>
        <end position="224"/>
    </location>
</feature>
<comment type="subcellular location">
    <subcellularLocation>
        <location evidence="1">Nucleus</location>
    </subcellularLocation>
</comment>
<evidence type="ECO:0000313" key="10">
    <source>
        <dbReference type="Proteomes" id="UP000664203"/>
    </source>
</evidence>
<dbReference type="InterPro" id="IPR021740">
    <property type="entry name" value="Velvet"/>
</dbReference>
<dbReference type="OrthoDB" id="1746739at2759"/>
<gene>
    <name evidence="9" type="ORF">ALECFALPRED_000413</name>
</gene>
<evidence type="ECO:0000256" key="6">
    <source>
        <dbReference type="ARBA" id="ARBA00038045"/>
    </source>
</evidence>
<protein>
    <recommendedName>
        <fullName evidence="8">Velvet domain-containing protein</fullName>
    </recommendedName>
</protein>
<dbReference type="EMBL" id="CAJPDR010001048">
    <property type="protein sequence ID" value="CAF9943469.1"/>
    <property type="molecule type" value="Genomic_DNA"/>
</dbReference>
<evidence type="ECO:0000256" key="7">
    <source>
        <dbReference type="SAM" id="MobiDB-lite"/>
    </source>
</evidence>
<evidence type="ECO:0000256" key="5">
    <source>
        <dbReference type="ARBA" id="ARBA00023242"/>
    </source>
</evidence>
<feature type="domain" description="Velvet" evidence="8">
    <location>
        <begin position="5"/>
        <end position="339"/>
    </location>
</feature>
<proteinExistence type="inferred from homology"/>
<dbReference type="AlphaFoldDB" id="A0A8H3JAL3"/>
<dbReference type="InterPro" id="IPR037525">
    <property type="entry name" value="Velvet_dom"/>
</dbReference>
<evidence type="ECO:0000313" key="9">
    <source>
        <dbReference type="EMBL" id="CAF9943469.1"/>
    </source>
</evidence>
<evidence type="ECO:0000256" key="3">
    <source>
        <dbReference type="ARBA" id="ARBA00023015"/>
    </source>
</evidence>
<dbReference type="Gene3D" id="2.60.40.3960">
    <property type="entry name" value="Velvet domain"/>
    <property type="match status" value="2"/>
</dbReference>
<feature type="compositionally biased region" description="Pro residues" evidence="7">
    <location>
        <begin position="172"/>
        <end position="182"/>
    </location>
</feature>
<organism evidence="9 10">
    <name type="scientific">Alectoria fallacina</name>
    <dbReference type="NCBI Taxonomy" id="1903189"/>
    <lineage>
        <taxon>Eukaryota</taxon>
        <taxon>Fungi</taxon>
        <taxon>Dikarya</taxon>
        <taxon>Ascomycota</taxon>
        <taxon>Pezizomycotina</taxon>
        <taxon>Lecanoromycetes</taxon>
        <taxon>OSLEUM clade</taxon>
        <taxon>Lecanoromycetidae</taxon>
        <taxon>Lecanorales</taxon>
        <taxon>Lecanorineae</taxon>
        <taxon>Parmeliaceae</taxon>
        <taxon>Alectoria</taxon>
    </lineage>
</organism>
<keyword evidence="2" id="KW-0749">Sporulation</keyword>
<keyword evidence="5" id="KW-0539">Nucleus</keyword>
<keyword evidence="3" id="KW-0805">Transcription regulation</keyword>
<feature type="compositionally biased region" description="Low complexity" evidence="7">
    <location>
        <begin position="132"/>
        <end position="141"/>
    </location>
</feature>
<dbReference type="PANTHER" id="PTHR33572">
    <property type="entry name" value="SPORE DEVELOPMENT REGULATOR VOSA"/>
    <property type="match status" value="1"/>
</dbReference>
<keyword evidence="10" id="KW-1185">Reference proteome</keyword>
<keyword evidence="4" id="KW-0804">Transcription</keyword>
<name>A0A8H3JAL3_9LECA</name>
<dbReference type="GO" id="GO:0005634">
    <property type="term" value="C:nucleus"/>
    <property type="evidence" value="ECO:0007669"/>
    <property type="project" value="UniProtKB-SubCell"/>
</dbReference>
<dbReference type="PANTHER" id="PTHR33572:SF3">
    <property type="entry name" value="VELVET COMPLEX SUBUNIT B"/>
    <property type="match status" value="1"/>
</dbReference>
<evidence type="ECO:0000256" key="2">
    <source>
        <dbReference type="ARBA" id="ARBA00022969"/>
    </source>
</evidence>
<comment type="similarity">
    <text evidence="6">Belongs to the velvet family. VelB subfamily.</text>
</comment>
<dbReference type="PROSITE" id="PS51821">
    <property type="entry name" value="VELVET"/>
    <property type="match status" value="1"/>
</dbReference>
<dbReference type="Pfam" id="PF11754">
    <property type="entry name" value="Velvet"/>
    <property type="match status" value="1"/>
</dbReference>
<feature type="compositionally biased region" description="Low complexity" evidence="7">
    <location>
        <begin position="102"/>
        <end position="115"/>
    </location>
</feature>
<reference evidence="9" key="1">
    <citation type="submission" date="2021-03" db="EMBL/GenBank/DDBJ databases">
        <authorList>
            <person name="Tagirdzhanova G."/>
        </authorList>
    </citation>
    <scope>NUCLEOTIDE SEQUENCE</scope>
</reference>
<dbReference type="GO" id="GO:0030435">
    <property type="term" value="P:sporulation resulting in formation of a cellular spore"/>
    <property type="evidence" value="ECO:0007669"/>
    <property type="project" value="UniProtKB-KW"/>
</dbReference>
<evidence type="ECO:0000256" key="4">
    <source>
        <dbReference type="ARBA" id="ARBA00023163"/>
    </source>
</evidence>
<feature type="compositionally biased region" description="Low complexity" evidence="7">
    <location>
        <begin position="150"/>
        <end position="171"/>
    </location>
</feature>